<proteinExistence type="predicted"/>
<dbReference type="Gene3D" id="4.10.60.10">
    <property type="entry name" value="Zinc finger, CCHC-type"/>
    <property type="match status" value="1"/>
</dbReference>
<gene>
    <name evidence="3" type="ORF">C0Q70_12519</name>
</gene>
<sequence>MWTEGPREAAVPTRALGQNRGRLQCYHCGQEGHMRKDCPRWKATGTPTTEEAVIRTINIIDEGKLALCTECTQSVKTASFRKAVRVNNPPATALRNTGADMLCIRGDLIPDPCFTGRKQRIRYANTGSTYAPLALVYSESPYYRGKEEAALIPRLVEEVIIVKSRYYATYRDRAKVA</sequence>
<dbReference type="GO" id="GO:0008270">
    <property type="term" value="F:zinc ion binding"/>
    <property type="evidence" value="ECO:0007669"/>
    <property type="project" value="UniProtKB-KW"/>
</dbReference>
<keyword evidence="1" id="KW-0862">Zinc</keyword>
<comment type="caution">
    <text evidence="3">The sequence shown here is derived from an EMBL/GenBank/DDBJ whole genome shotgun (WGS) entry which is preliminary data.</text>
</comment>
<organism evidence="3 4">
    <name type="scientific">Pomacea canaliculata</name>
    <name type="common">Golden apple snail</name>
    <dbReference type="NCBI Taxonomy" id="400727"/>
    <lineage>
        <taxon>Eukaryota</taxon>
        <taxon>Metazoa</taxon>
        <taxon>Spiralia</taxon>
        <taxon>Lophotrochozoa</taxon>
        <taxon>Mollusca</taxon>
        <taxon>Gastropoda</taxon>
        <taxon>Caenogastropoda</taxon>
        <taxon>Architaenioglossa</taxon>
        <taxon>Ampullarioidea</taxon>
        <taxon>Ampullariidae</taxon>
        <taxon>Pomacea</taxon>
    </lineage>
</organism>
<keyword evidence="1" id="KW-0863">Zinc-finger</keyword>
<name>A0A2T7P1Q7_POMCA</name>
<dbReference type="GO" id="GO:0003676">
    <property type="term" value="F:nucleic acid binding"/>
    <property type="evidence" value="ECO:0007669"/>
    <property type="project" value="InterPro"/>
</dbReference>
<keyword evidence="1" id="KW-0479">Metal-binding</keyword>
<dbReference type="EMBL" id="PZQS01000007">
    <property type="protein sequence ID" value="PVD27362.1"/>
    <property type="molecule type" value="Genomic_DNA"/>
</dbReference>
<keyword evidence="4" id="KW-1185">Reference proteome</keyword>
<evidence type="ECO:0000256" key="1">
    <source>
        <dbReference type="PROSITE-ProRule" id="PRU00047"/>
    </source>
</evidence>
<dbReference type="InterPro" id="IPR036875">
    <property type="entry name" value="Znf_CCHC_sf"/>
</dbReference>
<protein>
    <recommendedName>
        <fullName evidence="2">CCHC-type domain-containing protein</fullName>
    </recommendedName>
</protein>
<dbReference type="AlphaFoldDB" id="A0A2T7P1Q7"/>
<reference evidence="3 4" key="1">
    <citation type="submission" date="2018-04" db="EMBL/GenBank/DDBJ databases">
        <title>The genome of golden apple snail Pomacea canaliculata provides insight into stress tolerance and invasive adaptation.</title>
        <authorList>
            <person name="Liu C."/>
            <person name="Liu B."/>
            <person name="Ren Y."/>
            <person name="Zhang Y."/>
            <person name="Wang H."/>
            <person name="Li S."/>
            <person name="Jiang F."/>
            <person name="Yin L."/>
            <person name="Zhang G."/>
            <person name="Qian W."/>
            <person name="Fan W."/>
        </authorList>
    </citation>
    <scope>NUCLEOTIDE SEQUENCE [LARGE SCALE GENOMIC DNA]</scope>
    <source>
        <strain evidence="3">SZHN2017</strain>
        <tissue evidence="3">Muscle</tissue>
    </source>
</reference>
<dbReference type="PROSITE" id="PS50158">
    <property type="entry name" value="ZF_CCHC"/>
    <property type="match status" value="1"/>
</dbReference>
<feature type="domain" description="CCHC-type" evidence="2">
    <location>
        <begin position="25"/>
        <end position="40"/>
    </location>
</feature>
<dbReference type="OrthoDB" id="6077919at2759"/>
<dbReference type="PANTHER" id="PTHR46888:SF1">
    <property type="entry name" value="RIBONUCLEASE H"/>
    <property type="match status" value="1"/>
</dbReference>
<evidence type="ECO:0000313" key="4">
    <source>
        <dbReference type="Proteomes" id="UP000245119"/>
    </source>
</evidence>
<dbReference type="SMART" id="SM00343">
    <property type="entry name" value="ZnF_C2HC"/>
    <property type="match status" value="1"/>
</dbReference>
<dbReference type="SUPFAM" id="SSF57756">
    <property type="entry name" value="Retrovirus zinc finger-like domains"/>
    <property type="match status" value="1"/>
</dbReference>
<dbReference type="Proteomes" id="UP000245119">
    <property type="component" value="Linkage Group LG7"/>
</dbReference>
<dbReference type="PANTHER" id="PTHR46888">
    <property type="entry name" value="ZINC KNUCKLE DOMAINCONTAINING PROTEIN-RELATED"/>
    <property type="match status" value="1"/>
</dbReference>
<dbReference type="InterPro" id="IPR001878">
    <property type="entry name" value="Znf_CCHC"/>
</dbReference>
<dbReference type="Pfam" id="PF00098">
    <property type="entry name" value="zf-CCHC"/>
    <property type="match status" value="1"/>
</dbReference>
<accession>A0A2T7P1Q7</accession>
<evidence type="ECO:0000259" key="2">
    <source>
        <dbReference type="PROSITE" id="PS50158"/>
    </source>
</evidence>
<evidence type="ECO:0000313" key="3">
    <source>
        <dbReference type="EMBL" id="PVD27362.1"/>
    </source>
</evidence>